<evidence type="ECO:0000313" key="2">
    <source>
        <dbReference type="Proteomes" id="UP000077098"/>
    </source>
</evidence>
<dbReference type="AlphaFoldDB" id="A0A176XAA5"/>
<comment type="caution">
    <text evidence="1">The sequence shown here is derived from an EMBL/GenBank/DDBJ whole genome shotgun (WGS) entry which is preliminary data.</text>
</comment>
<dbReference type="EMBL" id="LXPS01000015">
    <property type="protein sequence ID" value="OAE45437.1"/>
    <property type="molecule type" value="Genomic_DNA"/>
</dbReference>
<accession>A0A176XAA5</accession>
<name>A0A176XAA5_AGRTU</name>
<sequence>MQKIAHGEMCEAEVANWKMKRVREIRRDAVKDRLRLKYLPFDPTPETVADAEAFLLLSDAEQAHELEFAYNERAEFLICLMTARALYVDPLDRRDGSITQAKVDRHPERN</sequence>
<gene>
    <name evidence="1" type="ORF">A7J57_00130</name>
</gene>
<evidence type="ECO:0000313" key="1">
    <source>
        <dbReference type="EMBL" id="OAE45437.1"/>
    </source>
</evidence>
<protein>
    <submittedName>
        <fullName evidence="1">Uncharacterized protein</fullName>
    </submittedName>
</protein>
<proteinExistence type="predicted"/>
<dbReference type="Proteomes" id="UP000077098">
    <property type="component" value="Unassembled WGS sequence"/>
</dbReference>
<reference evidence="1 2" key="1">
    <citation type="submission" date="2016-05" db="EMBL/GenBank/DDBJ databases">
        <authorList>
            <person name="Lavstsen T."/>
            <person name="Jespersen J.S."/>
        </authorList>
    </citation>
    <scope>NUCLEOTIDE SEQUENCE [LARGE SCALE GENOMIC DNA]</scope>
    <source>
        <strain evidence="1 2">KCJ1736</strain>
    </source>
</reference>
<organism evidence="1 2">
    <name type="scientific">Agrobacterium tumefaciens</name>
    <dbReference type="NCBI Taxonomy" id="358"/>
    <lineage>
        <taxon>Bacteria</taxon>
        <taxon>Pseudomonadati</taxon>
        <taxon>Pseudomonadota</taxon>
        <taxon>Alphaproteobacteria</taxon>
        <taxon>Hyphomicrobiales</taxon>
        <taxon>Rhizobiaceae</taxon>
        <taxon>Rhizobium/Agrobacterium group</taxon>
        <taxon>Agrobacterium</taxon>
        <taxon>Agrobacterium tumefaciens complex</taxon>
    </lineage>
</organism>